<keyword evidence="5 7" id="KW-0521">NADP</keyword>
<dbReference type="InterPro" id="IPR012259">
    <property type="entry name" value="DHFR"/>
</dbReference>
<dbReference type="PROSITE" id="PS51330">
    <property type="entry name" value="DHFR_2"/>
    <property type="match status" value="1"/>
</dbReference>
<dbReference type="InterPro" id="IPR017925">
    <property type="entry name" value="DHFR_CS"/>
</dbReference>
<dbReference type="CDD" id="cd00209">
    <property type="entry name" value="DHFR"/>
    <property type="match status" value="1"/>
</dbReference>
<comment type="similarity">
    <text evidence="2 7 8">Belongs to the dihydrofolate reductase family.</text>
</comment>
<dbReference type="GO" id="GO:0004146">
    <property type="term" value="F:dihydrofolate reductase activity"/>
    <property type="evidence" value="ECO:0007669"/>
    <property type="project" value="UniProtKB-EC"/>
</dbReference>
<dbReference type="Gene3D" id="3.40.430.10">
    <property type="entry name" value="Dihydrofolate Reductase, subunit A"/>
    <property type="match status" value="1"/>
</dbReference>
<protein>
    <recommendedName>
        <fullName evidence="3 7">Dihydrofolate reductase</fullName>
        <ecNumber evidence="3 7">1.5.1.3</ecNumber>
    </recommendedName>
</protein>
<sequence length="164" mass="19243">MLSLIFAMDQNRVIGKDNQLPWHLPNDLKFFKEKTIHHKIIMGRKTYESMGGALPKRENIVLTRDAQFANDDCKVIHDIDSIHQLQQENPEEEIFIIGGVEIFKQVLSFADRIYMTKIHAEFDGDTFFPLLNEDEWMITSKTDGMVDEKNKYPHTFIQLERKNC</sequence>
<evidence type="ECO:0000313" key="10">
    <source>
        <dbReference type="EMBL" id="MFC4387613.1"/>
    </source>
</evidence>
<feature type="domain" description="DHFR" evidence="9">
    <location>
        <begin position="1"/>
        <end position="161"/>
    </location>
</feature>
<evidence type="ECO:0000256" key="8">
    <source>
        <dbReference type="RuleBase" id="RU004474"/>
    </source>
</evidence>
<comment type="caution">
    <text evidence="10">The sequence shown here is derived from an EMBL/GenBank/DDBJ whole genome shotgun (WGS) entry which is preliminary data.</text>
</comment>
<evidence type="ECO:0000256" key="1">
    <source>
        <dbReference type="ARBA" id="ARBA00004903"/>
    </source>
</evidence>
<dbReference type="Proteomes" id="UP001595880">
    <property type="component" value="Unassembled WGS sequence"/>
</dbReference>
<evidence type="ECO:0000256" key="5">
    <source>
        <dbReference type="ARBA" id="ARBA00022857"/>
    </source>
</evidence>
<dbReference type="InterPro" id="IPR001796">
    <property type="entry name" value="DHFR_dom"/>
</dbReference>
<evidence type="ECO:0000256" key="3">
    <source>
        <dbReference type="ARBA" id="ARBA00012856"/>
    </source>
</evidence>
<evidence type="ECO:0000256" key="7">
    <source>
        <dbReference type="PIRNR" id="PIRNR000194"/>
    </source>
</evidence>
<name>A0ABV8VXU0_9BACI</name>
<dbReference type="SUPFAM" id="SSF53597">
    <property type="entry name" value="Dihydrofolate reductase-like"/>
    <property type="match status" value="1"/>
</dbReference>
<dbReference type="RefSeq" id="WP_390197697.1">
    <property type="nucleotide sequence ID" value="NZ_JBHSDV010000001.1"/>
</dbReference>
<comment type="pathway">
    <text evidence="1 7">Cofactor biosynthesis; tetrahydrofolate biosynthesis; 5,6,7,8-tetrahydrofolate from 7,8-dihydrofolate: step 1/1.</text>
</comment>
<keyword evidence="4 7" id="KW-0554">One-carbon metabolism</keyword>
<dbReference type="PANTHER" id="PTHR48069:SF3">
    <property type="entry name" value="DIHYDROFOLATE REDUCTASE"/>
    <property type="match status" value="1"/>
</dbReference>
<dbReference type="EMBL" id="JBHSDV010000001">
    <property type="protein sequence ID" value="MFC4387613.1"/>
    <property type="molecule type" value="Genomic_DNA"/>
</dbReference>
<organism evidence="10 11">
    <name type="scientific">Gracilibacillus marinus</name>
    <dbReference type="NCBI Taxonomy" id="630535"/>
    <lineage>
        <taxon>Bacteria</taxon>
        <taxon>Bacillati</taxon>
        <taxon>Bacillota</taxon>
        <taxon>Bacilli</taxon>
        <taxon>Bacillales</taxon>
        <taxon>Bacillaceae</taxon>
        <taxon>Gracilibacillus</taxon>
    </lineage>
</organism>
<dbReference type="Pfam" id="PF00186">
    <property type="entry name" value="DHFR_1"/>
    <property type="match status" value="1"/>
</dbReference>
<dbReference type="PRINTS" id="PR00070">
    <property type="entry name" value="DHFR"/>
</dbReference>
<dbReference type="PROSITE" id="PS00075">
    <property type="entry name" value="DHFR_1"/>
    <property type="match status" value="1"/>
</dbReference>
<evidence type="ECO:0000256" key="4">
    <source>
        <dbReference type="ARBA" id="ARBA00022563"/>
    </source>
</evidence>
<proteinExistence type="inferred from homology"/>
<keyword evidence="6 7" id="KW-0560">Oxidoreductase</keyword>
<accession>A0ABV8VXU0</accession>
<dbReference type="InterPro" id="IPR024072">
    <property type="entry name" value="DHFR-like_dom_sf"/>
</dbReference>
<comment type="catalytic activity">
    <reaction evidence="7">
        <text>(6S)-5,6,7,8-tetrahydrofolate + NADP(+) = 7,8-dihydrofolate + NADPH + H(+)</text>
        <dbReference type="Rhea" id="RHEA:15009"/>
        <dbReference type="ChEBI" id="CHEBI:15378"/>
        <dbReference type="ChEBI" id="CHEBI:57451"/>
        <dbReference type="ChEBI" id="CHEBI:57453"/>
        <dbReference type="ChEBI" id="CHEBI:57783"/>
        <dbReference type="ChEBI" id="CHEBI:58349"/>
        <dbReference type="EC" id="1.5.1.3"/>
    </reaction>
</comment>
<gene>
    <name evidence="10" type="ORF">ACFOZ1_07270</name>
</gene>
<dbReference type="PANTHER" id="PTHR48069">
    <property type="entry name" value="DIHYDROFOLATE REDUCTASE"/>
    <property type="match status" value="1"/>
</dbReference>
<comment type="function">
    <text evidence="7">Key enzyme in folate metabolism. Catalyzes an essential reaction for de novo glycine and purine synthesis, and for DNA precursor synthesis.</text>
</comment>
<evidence type="ECO:0000256" key="6">
    <source>
        <dbReference type="ARBA" id="ARBA00023002"/>
    </source>
</evidence>
<reference evidence="11" key="1">
    <citation type="journal article" date="2019" name="Int. J. Syst. Evol. Microbiol.">
        <title>The Global Catalogue of Microorganisms (GCM) 10K type strain sequencing project: providing services to taxonomists for standard genome sequencing and annotation.</title>
        <authorList>
            <consortium name="The Broad Institute Genomics Platform"/>
            <consortium name="The Broad Institute Genome Sequencing Center for Infectious Disease"/>
            <person name="Wu L."/>
            <person name="Ma J."/>
        </authorList>
    </citation>
    <scope>NUCLEOTIDE SEQUENCE [LARGE SCALE GENOMIC DNA]</scope>
    <source>
        <strain evidence="11">KACC 14058</strain>
    </source>
</reference>
<dbReference type="PIRSF" id="PIRSF000194">
    <property type="entry name" value="DHFR"/>
    <property type="match status" value="1"/>
</dbReference>
<evidence type="ECO:0000259" key="9">
    <source>
        <dbReference type="PROSITE" id="PS51330"/>
    </source>
</evidence>
<keyword evidence="11" id="KW-1185">Reference proteome</keyword>
<evidence type="ECO:0000313" key="11">
    <source>
        <dbReference type="Proteomes" id="UP001595880"/>
    </source>
</evidence>
<dbReference type="EC" id="1.5.1.3" evidence="3 7"/>
<evidence type="ECO:0000256" key="2">
    <source>
        <dbReference type="ARBA" id="ARBA00009539"/>
    </source>
</evidence>